<gene>
    <name evidence="8" type="primary">gdhA</name>
    <name evidence="8" type="ORF">OL233_09170</name>
</gene>
<reference evidence="8" key="1">
    <citation type="submission" date="2022-10" db="EMBL/GenBank/DDBJ databases">
        <title>Vagococcus sp. isolated from poultry meat.</title>
        <authorList>
            <person name="Johansson P."/>
            <person name="Bjorkroth J."/>
        </authorList>
    </citation>
    <scope>NUCLEOTIDE SEQUENCE</scope>
    <source>
        <strain evidence="8">PNs007</strain>
    </source>
</reference>
<evidence type="ECO:0000256" key="4">
    <source>
        <dbReference type="ARBA" id="ARBA00023002"/>
    </source>
</evidence>
<name>A0ABT5X376_9ENTE</name>
<evidence type="ECO:0000256" key="2">
    <source>
        <dbReference type="ARBA" id="ARBA00011643"/>
    </source>
</evidence>
<evidence type="ECO:0000256" key="1">
    <source>
        <dbReference type="ARBA" id="ARBA00006382"/>
    </source>
</evidence>
<organism evidence="8 9">
    <name type="scientific">Vagococcus proximus</name>
    <dbReference type="NCBI Taxonomy" id="2991417"/>
    <lineage>
        <taxon>Bacteria</taxon>
        <taxon>Bacillati</taxon>
        <taxon>Bacillota</taxon>
        <taxon>Bacilli</taxon>
        <taxon>Lactobacillales</taxon>
        <taxon>Enterococcaceae</taxon>
        <taxon>Vagococcus</taxon>
    </lineage>
</organism>
<dbReference type="SUPFAM" id="SSF51735">
    <property type="entry name" value="NAD(P)-binding Rossmann-fold domains"/>
    <property type="match status" value="1"/>
</dbReference>
<keyword evidence="9" id="KW-1185">Reference proteome</keyword>
<dbReference type="PANTHER" id="PTHR43571">
    <property type="entry name" value="NADP-SPECIFIC GLUTAMATE DEHYDROGENASE 1-RELATED"/>
    <property type="match status" value="1"/>
</dbReference>
<evidence type="ECO:0000256" key="3">
    <source>
        <dbReference type="ARBA" id="ARBA00012896"/>
    </source>
</evidence>
<dbReference type="InterPro" id="IPR006096">
    <property type="entry name" value="Glu/Leu/Phe/Val/Trp_DH_C"/>
</dbReference>
<dbReference type="RefSeq" id="WP_275472023.1">
    <property type="nucleotide sequence ID" value="NZ_JAPDSH010000007.1"/>
</dbReference>
<evidence type="ECO:0000313" key="9">
    <source>
        <dbReference type="Proteomes" id="UP001147148"/>
    </source>
</evidence>
<dbReference type="CDD" id="cd05313">
    <property type="entry name" value="NAD_bind_2_Glu_DH"/>
    <property type="match status" value="1"/>
</dbReference>
<dbReference type="NCBIfam" id="NF006929">
    <property type="entry name" value="PRK09414.1"/>
    <property type="match status" value="1"/>
</dbReference>
<dbReference type="InterPro" id="IPR014362">
    <property type="entry name" value="Glu_DH"/>
</dbReference>
<comment type="caution">
    <text evidence="8">The sequence shown here is derived from an EMBL/GenBank/DDBJ whole genome shotgun (WGS) entry which is preliminary data.</text>
</comment>
<dbReference type="InterPro" id="IPR033922">
    <property type="entry name" value="NAD_bind_Glu_DH"/>
</dbReference>
<dbReference type="PIRSF" id="PIRSF000185">
    <property type="entry name" value="Glu_DH"/>
    <property type="match status" value="1"/>
</dbReference>
<comment type="similarity">
    <text evidence="1 5 6">Belongs to the Glu/Leu/Phe/Val dehydrogenases family.</text>
</comment>
<proteinExistence type="inferred from homology"/>
<dbReference type="Gene3D" id="1.10.285.10">
    <property type="entry name" value="Glutamate Dehydrogenase, chain A, domain 3"/>
    <property type="match status" value="2"/>
</dbReference>
<dbReference type="InterPro" id="IPR050724">
    <property type="entry name" value="Glu_Leu_Phe_Val_DH"/>
</dbReference>
<dbReference type="InterPro" id="IPR006097">
    <property type="entry name" value="Glu/Leu/Phe/Val/Trp_DH_dimer"/>
</dbReference>
<evidence type="ECO:0000256" key="6">
    <source>
        <dbReference type="RuleBase" id="RU004417"/>
    </source>
</evidence>
<comment type="subunit">
    <text evidence="2">Homohexamer.</text>
</comment>
<dbReference type="Pfam" id="PF00208">
    <property type="entry name" value="ELFV_dehydrog"/>
    <property type="match status" value="1"/>
</dbReference>
<dbReference type="EMBL" id="JAPDSH010000007">
    <property type="protein sequence ID" value="MDF0480451.1"/>
    <property type="molecule type" value="Genomic_DNA"/>
</dbReference>
<dbReference type="PRINTS" id="PR00082">
    <property type="entry name" value="GLFDHDRGNASE"/>
</dbReference>
<evidence type="ECO:0000256" key="5">
    <source>
        <dbReference type="PIRNR" id="PIRNR000185"/>
    </source>
</evidence>
<dbReference type="Pfam" id="PF02812">
    <property type="entry name" value="ELFV_dehydrog_N"/>
    <property type="match status" value="1"/>
</dbReference>
<dbReference type="InterPro" id="IPR046346">
    <property type="entry name" value="Aminoacid_DH-like_N_sf"/>
</dbReference>
<dbReference type="Gene3D" id="3.40.50.720">
    <property type="entry name" value="NAD(P)-binding Rossmann-like Domain"/>
    <property type="match status" value="1"/>
</dbReference>
<dbReference type="SMART" id="SM00839">
    <property type="entry name" value="ELFV_dehydrog"/>
    <property type="match status" value="1"/>
</dbReference>
<protein>
    <recommendedName>
        <fullName evidence="3 5">Glutamate dehydrogenase</fullName>
    </recommendedName>
</protein>
<evidence type="ECO:0000313" key="8">
    <source>
        <dbReference type="EMBL" id="MDF0480451.1"/>
    </source>
</evidence>
<dbReference type="SUPFAM" id="SSF53223">
    <property type="entry name" value="Aminoacid dehydrogenase-like, N-terminal domain"/>
    <property type="match status" value="1"/>
</dbReference>
<keyword evidence="4 5" id="KW-0560">Oxidoreductase</keyword>
<dbReference type="InterPro" id="IPR006095">
    <property type="entry name" value="Glu/Leu/Phe/Val/Trp_DH"/>
</dbReference>
<dbReference type="InterPro" id="IPR036291">
    <property type="entry name" value="NAD(P)-bd_dom_sf"/>
</dbReference>
<dbReference type="Proteomes" id="UP001147148">
    <property type="component" value="Unassembled WGS sequence"/>
</dbReference>
<dbReference type="GO" id="GO:0004354">
    <property type="term" value="F:glutamate dehydrogenase (NADP+) activity"/>
    <property type="evidence" value="ECO:0007669"/>
    <property type="project" value="UniProtKB-EC"/>
</dbReference>
<dbReference type="Gene3D" id="3.40.50.10860">
    <property type="entry name" value="Leucine Dehydrogenase, chain A, domain 1"/>
    <property type="match status" value="1"/>
</dbReference>
<sequence length="446" mass="49844">MEFNIQEFMNGIIEKNPTEVKFHQAVRDTLTSLVPIINENPIYCQEKILERLIEPERTISFRVPWVDDKGEIQINRGWRVQFSSSIGPFKGGIRFAEDVNLDTIKFLGFEMVLKNGLTTLPLGGSKGGADFDSSNKSDAEIMRFCQSFMTELYRYIGPNTDIPAGDLGVGYKEIGYLFGQYKRLANEFTGTITGKKHNWGGSLIRPEATGYGVAYFIKNMLENTGQTIENKRVSISGYGNVGAHLVEKLDELGAKVVTASDPYGYIYDSEGITGEKIEFLKELWIVHRSPIKKYAEKYNVPYYENMKPWREKVDIAIPSSKENELTLRDSEMLVENSVLCVCEAANMPVTEEAVKYLKDNRILFAPGKAANAGGVAVSGLEMSQNAMHCSWSADEVDDKLKEIMSDIHKTCLKYGSEKDGWVNYVDGANIGSFIKVADSILSQGVV</sequence>
<evidence type="ECO:0000259" key="7">
    <source>
        <dbReference type="SMART" id="SM00839"/>
    </source>
</evidence>
<dbReference type="PANTHER" id="PTHR43571:SF1">
    <property type="entry name" value="NADP-SPECIFIC GLUTAMATE DEHYDROGENASE 1-RELATED"/>
    <property type="match status" value="1"/>
</dbReference>
<feature type="domain" description="Glutamate/phenylalanine/leucine/valine/L-tryptophan dehydrogenase C-terminal" evidence="7">
    <location>
        <begin position="202"/>
        <end position="444"/>
    </location>
</feature>
<accession>A0ABT5X376</accession>